<comment type="caution">
    <text evidence="1">The sequence shown here is derived from an EMBL/GenBank/DDBJ whole genome shotgun (WGS) entry which is preliminary data.</text>
</comment>
<dbReference type="OrthoDB" id="2157530at2759"/>
<gene>
    <name evidence="1" type="ORF">FLAG1_08387</name>
</gene>
<protein>
    <submittedName>
        <fullName evidence="1">Het protein</fullName>
    </submittedName>
</protein>
<dbReference type="EMBL" id="JXCE01000247">
    <property type="protein sequence ID" value="KPA38763.1"/>
    <property type="molecule type" value="Genomic_DNA"/>
</dbReference>
<organism evidence="1 2">
    <name type="scientific">Fusarium langsethiae</name>
    <dbReference type="NCBI Taxonomy" id="179993"/>
    <lineage>
        <taxon>Eukaryota</taxon>
        <taxon>Fungi</taxon>
        <taxon>Dikarya</taxon>
        <taxon>Ascomycota</taxon>
        <taxon>Pezizomycotina</taxon>
        <taxon>Sordariomycetes</taxon>
        <taxon>Hypocreomycetidae</taxon>
        <taxon>Hypocreales</taxon>
        <taxon>Nectriaceae</taxon>
        <taxon>Fusarium</taxon>
    </lineage>
</organism>
<evidence type="ECO:0000313" key="1">
    <source>
        <dbReference type="EMBL" id="KPA38763.1"/>
    </source>
</evidence>
<accession>A0A0M9ES85</accession>
<dbReference type="Pfam" id="PF26639">
    <property type="entry name" value="Het-6_barrel"/>
    <property type="match status" value="1"/>
</dbReference>
<name>A0A0M9ES85_FUSLA</name>
<reference evidence="1 2" key="1">
    <citation type="submission" date="2015-04" db="EMBL/GenBank/DDBJ databases">
        <title>The draft genome sequence of Fusarium langsethiae, a T-2/HT-2 mycotoxin producer.</title>
        <authorList>
            <person name="Lysoe E."/>
            <person name="Divon H.H."/>
            <person name="Terzi V."/>
            <person name="Orru L."/>
            <person name="Lamontanara A."/>
            <person name="Kolseth A.-K."/>
            <person name="Frandsen R.J."/>
            <person name="Nielsen K."/>
            <person name="Thrane U."/>
        </authorList>
    </citation>
    <scope>NUCLEOTIDE SEQUENCE [LARGE SCALE GENOMIC DNA]</scope>
    <source>
        <strain evidence="1 2">Fl201059</strain>
    </source>
</reference>
<evidence type="ECO:0000313" key="2">
    <source>
        <dbReference type="Proteomes" id="UP000037904"/>
    </source>
</evidence>
<dbReference type="AlphaFoldDB" id="A0A0M9ES85"/>
<dbReference type="Proteomes" id="UP000037904">
    <property type="component" value="Unassembled WGS sequence"/>
</dbReference>
<proteinExistence type="predicted"/>
<keyword evidence="2" id="KW-1185">Reference proteome</keyword>
<sequence>MWKTQPYDLYHRPFDLYHVVPDPFWDTRKKQDRQADSTNTHHIFQAVSHGDTTFDKITSELQTKVTHLMETRPSIIPKSTLKRGAEKYALGRRFFIIAKGYFGIGPANMRIGDSVASLHGSPVPFVLRRAGLGGGGRSAWNLIGETAILKYQVADGNTQKILAVKTAAPPLGLWDYKDDACEFPTA</sequence>